<protein>
    <submittedName>
        <fullName evidence="2">Uncharacterized protein</fullName>
    </submittedName>
</protein>
<feature type="region of interest" description="Disordered" evidence="1">
    <location>
        <begin position="1"/>
        <end position="29"/>
    </location>
</feature>
<reference evidence="2 3" key="1">
    <citation type="submission" date="2011-02" db="EMBL/GenBank/DDBJ databases">
        <title>The Genome Sequence of Sphaeroforma arctica JP610.</title>
        <authorList>
            <consortium name="The Broad Institute Genome Sequencing Platform"/>
            <person name="Russ C."/>
            <person name="Cuomo C."/>
            <person name="Young S.K."/>
            <person name="Zeng Q."/>
            <person name="Gargeya S."/>
            <person name="Alvarado L."/>
            <person name="Berlin A."/>
            <person name="Chapman S.B."/>
            <person name="Chen Z."/>
            <person name="Freedman E."/>
            <person name="Gellesch M."/>
            <person name="Goldberg J."/>
            <person name="Griggs A."/>
            <person name="Gujja S."/>
            <person name="Heilman E."/>
            <person name="Heiman D."/>
            <person name="Howarth C."/>
            <person name="Mehta T."/>
            <person name="Neiman D."/>
            <person name="Pearson M."/>
            <person name="Roberts A."/>
            <person name="Saif S."/>
            <person name="Shea T."/>
            <person name="Shenoy N."/>
            <person name="Sisk P."/>
            <person name="Stolte C."/>
            <person name="Sykes S."/>
            <person name="White J."/>
            <person name="Yandava C."/>
            <person name="Burger G."/>
            <person name="Gray M.W."/>
            <person name="Holland P.W.H."/>
            <person name="King N."/>
            <person name="Lang F.B.F."/>
            <person name="Roger A.J."/>
            <person name="Ruiz-Trillo I."/>
            <person name="Haas B."/>
            <person name="Nusbaum C."/>
            <person name="Birren B."/>
        </authorList>
    </citation>
    <scope>NUCLEOTIDE SEQUENCE [LARGE SCALE GENOMIC DNA]</scope>
    <source>
        <strain evidence="2 3">JP610</strain>
    </source>
</reference>
<keyword evidence="3" id="KW-1185">Reference proteome</keyword>
<feature type="non-terminal residue" evidence="2">
    <location>
        <position position="1"/>
    </location>
</feature>
<name>A0A0L0F001_9EUKA</name>
<accession>A0A0L0F001</accession>
<sequence length="69" mass="7101">VNGASPSGKKHVKLSEPVGAPGSIVGGQYEEGLDNSLEADSKRKEAEELLKKAATPVDVTDVAISIIAK</sequence>
<dbReference type="RefSeq" id="XP_014143360.1">
    <property type="nucleotide sequence ID" value="XM_014287885.1"/>
</dbReference>
<dbReference type="GeneID" id="25918537"/>
<dbReference type="Proteomes" id="UP000054560">
    <property type="component" value="Unassembled WGS sequence"/>
</dbReference>
<evidence type="ECO:0000256" key="1">
    <source>
        <dbReference type="SAM" id="MobiDB-lite"/>
    </source>
</evidence>
<dbReference type="AlphaFoldDB" id="A0A0L0F001"/>
<evidence type="ECO:0000313" key="3">
    <source>
        <dbReference type="Proteomes" id="UP000054560"/>
    </source>
</evidence>
<gene>
    <name evidence="2" type="ORF">SARC_18033</name>
</gene>
<proteinExistence type="predicted"/>
<evidence type="ECO:0000313" key="2">
    <source>
        <dbReference type="EMBL" id="KNC69458.1"/>
    </source>
</evidence>
<feature type="non-terminal residue" evidence="2">
    <location>
        <position position="69"/>
    </location>
</feature>
<organism evidence="2 3">
    <name type="scientific">Sphaeroforma arctica JP610</name>
    <dbReference type="NCBI Taxonomy" id="667725"/>
    <lineage>
        <taxon>Eukaryota</taxon>
        <taxon>Ichthyosporea</taxon>
        <taxon>Ichthyophonida</taxon>
        <taxon>Sphaeroforma</taxon>
    </lineage>
</organism>
<dbReference type="EMBL" id="KQ254867">
    <property type="protein sequence ID" value="KNC69458.1"/>
    <property type="molecule type" value="Genomic_DNA"/>
</dbReference>